<name>G0S9X7_CHATD</name>
<accession>G0S9X7</accession>
<evidence type="ECO:0000313" key="1">
    <source>
        <dbReference type="EMBL" id="EGS20238.1"/>
    </source>
</evidence>
<dbReference type="AlphaFoldDB" id="G0S9X7"/>
<dbReference type="GeneID" id="18258792"/>
<sequence>MVYRKLCKEARVNFYKERISAATSSAEWGRILRWRKDALDDRPTVIIVDCRVVSDTEQVAALAAYYPLSTFSKGVERLLAPRMTVAALCSSLLSPDVAGAIPSRPALDLVQLLVHHAETMARQGYHGLLVTRGLSLRVDPNKTEVPYIPPPPRRHRSEAWQDRPHNNFDPGGEDVLPPLISPLEGGGNSIGGGVDQALIQHEASGLSPSAGPKIFDTVVIPSLLYGMVQLDTGPTRAAVNSRLVPFRLTPVWSSLTKVANAALR</sequence>
<dbReference type="KEGG" id="cthr:CTHT_0047540"/>
<proteinExistence type="predicted"/>
<dbReference type="OrthoDB" id="4842715at2759"/>
<dbReference type="Proteomes" id="UP000008066">
    <property type="component" value="Unassembled WGS sequence"/>
</dbReference>
<reference evidence="1 2" key="1">
    <citation type="journal article" date="2011" name="Cell">
        <title>Insight into structure and assembly of the nuclear pore complex by utilizing the genome of a eukaryotic thermophile.</title>
        <authorList>
            <person name="Amlacher S."/>
            <person name="Sarges P."/>
            <person name="Flemming D."/>
            <person name="van Noort V."/>
            <person name="Kunze R."/>
            <person name="Devos D.P."/>
            <person name="Arumugam M."/>
            <person name="Bork P."/>
            <person name="Hurt E."/>
        </authorList>
    </citation>
    <scope>NUCLEOTIDE SEQUENCE [LARGE SCALE GENOMIC DNA]</scope>
    <source>
        <strain evidence="2">DSM 1495 / CBS 144.50 / IMI 039719</strain>
    </source>
</reference>
<dbReference type="EMBL" id="GL988043">
    <property type="protein sequence ID" value="EGS20238.1"/>
    <property type="molecule type" value="Genomic_DNA"/>
</dbReference>
<evidence type="ECO:0000313" key="2">
    <source>
        <dbReference type="Proteomes" id="UP000008066"/>
    </source>
</evidence>
<keyword evidence="2" id="KW-1185">Reference proteome</keyword>
<dbReference type="HOGENOM" id="CLU_1053758_0_0_1"/>
<gene>
    <name evidence="1" type="ORF">CTHT_0047540</name>
</gene>
<dbReference type="RefSeq" id="XP_006695123.1">
    <property type="nucleotide sequence ID" value="XM_006695060.1"/>
</dbReference>
<protein>
    <submittedName>
        <fullName evidence="1">Uncharacterized protein</fullName>
    </submittedName>
</protein>
<organism evidence="2">
    <name type="scientific">Chaetomium thermophilum (strain DSM 1495 / CBS 144.50 / IMI 039719)</name>
    <name type="common">Thermochaetoides thermophila</name>
    <dbReference type="NCBI Taxonomy" id="759272"/>
    <lineage>
        <taxon>Eukaryota</taxon>
        <taxon>Fungi</taxon>
        <taxon>Dikarya</taxon>
        <taxon>Ascomycota</taxon>
        <taxon>Pezizomycotina</taxon>
        <taxon>Sordariomycetes</taxon>
        <taxon>Sordariomycetidae</taxon>
        <taxon>Sordariales</taxon>
        <taxon>Chaetomiaceae</taxon>
        <taxon>Thermochaetoides</taxon>
    </lineage>
</organism>